<keyword evidence="11" id="KW-1185">Reference proteome</keyword>
<keyword evidence="2" id="KW-0217">Developmental protein</keyword>
<dbReference type="PRINTS" id="PR00024">
    <property type="entry name" value="HOMEOBOX"/>
</dbReference>
<dbReference type="Proteomes" id="UP001497497">
    <property type="component" value="Unassembled WGS sequence"/>
</dbReference>
<gene>
    <name evidence="10" type="ORF">GSLYS_00006205001</name>
</gene>
<proteinExistence type="predicted"/>
<comment type="subcellular location">
    <subcellularLocation>
        <location evidence="1 6 7">Nucleus</location>
    </subcellularLocation>
</comment>
<comment type="caution">
    <text evidence="10">The sequence shown here is derived from an EMBL/GenBank/DDBJ whole genome shotgun (WGS) entry which is preliminary data.</text>
</comment>
<feature type="region of interest" description="Disordered" evidence="8">
    <location>
        <begin position="235"/>
        <end position="359"/>
    </location>
</feature>
<dbReference type="PRINTS" id="PR00031">
    <property type="entry name" value="HTHREPRESSR"/>
</dbReference>
<dbReference type="InterPro" id="IPR000047">
    <property type="entry name" value="HTH_motif"/>
</dbReference>
<keyword evidence="5 6" id="KW-0539">Nucleus</keyword>
<evidence type="ECO:0000256" key="7">
    <source>
        <dbReference type="RuleBase" id="RU000682"/>
    </source>
</evidence>
<evidence type="ECO:0000256" key="8">
    <source>
        <dbReference type="SAM" id="MobiDB-lite"/>
    </source>
</evidence>
<feature type="compositionally biased region" description="Low complexity" evidence="8">
    <location>
        <begin position="255"/>
        <end position="284"/>
    </location>
</feature>
<dbReference type="GO" id="GO:0030154">
    <property type="term" value="P:cell differentiation"/>
    <property type="evidence" value="ECO:0007669"/>
    <property type="project" value="TreeGrafter"/>
</dbReference>
<evidence type="ECO:0000313" key="11">
    <source>
        <dbReference type="Proteomes" id="UP001497497"/>
    </source>
</evidence>
<dbReference type="SUPFAM" id="SSF46689">
    <property type="entry name" value="Homeodomain-like"/>
    <property type="match status" value="1"/>
</dbReference>
<feature type="compositionally biased region" description="Low complexity" evidence="8">
    <location>
        <begin position="328"/>
        <end position="343"/>
    </location>
</feature>
<feature type="DNA-binding region" description="Homeobox" evidence="6">
    <location>
        <begin position="182"/>
        <end position="241"/>
    </location>
</feature>
<name>A0AAV2HE95_LYMST</name>
<dbReference type="PANTHER" id="PTHR24340">
    <property type="entry name" value="HOMEOBOX PROTEIN NKX"/>
    <property type="match status" value="1"/>
</dbReference>
<dbReference type="Pfam" id="PF00046">
    <property type="entry name" value="Homeodomain"/>
    <property type="match status" value="1"/>
</dbReference>
<organism evidence="10 11">
    <name type="scientific">Lymnaea stagnalis</name>
    <name type="common">Great pond snail</name>
    <name type="synonym">Helix stagnalis</name>
    <dbReference type="NCBI Taxonomy" id="6523"/>
    <lineage>
        <taxon>Eukaryota</taxon>
        <taxon>Metazoa</taxon>
        <taxon>Spiralia</taxon>
        <taxon>Lophotrochozoa</taxon>
        <taxon>Mollusca</taxon>
        <taxon>Gastropoda</taxon>
        <taxon>Heterobranchia</taxon>
        <taxon>Euthyneura</taxon>
        <taxon>Panpulmonata</taxon>
        <taxon>Hygrophila</taxon>
        <taxon>Lymnaeoidea</taxon>
        <taxon>Lymnaeidae</taxon>
        <taxon>Lymnaea</taxon>
    </lineage>
</organism>
<feature type="compositionally biased region" description="Gly residues" evidence="8">
    <location>
        <begin position="314"/>
        <end position="327"/>
    </location>
</feature>
<dbReference type="AlphaFoldDB" id="A0AAV2HE95"/>
<evidence type="ECO:0000256" key="6">
    <source>
        <dbReference type="PROSITE-ProRule" id="PRU00108"/>
    </source>
</evidence>
<evidence type="ECO:0000259" key="9">
    <source>
        <dbReference type="PROSITE" id="PS50071"/>
    </source>
</evidence>
<sequence length="434" mass="45278">MSLSPRPPHLPHHPHSTPFSVSDILHPPSSALDPDFKKTVEASIPPLGNYRSPQHQAMGSMGMGNIGGMGGMGGMGVSANYANYVPQFSHHTSSFPGQYCTGGDLSAYGDPTGRHSTAGWYGPSAAESRFSLSRFGMSPSSCMASSMGGMGGMSSGINPALGMGHLGDPTKGGMGGFSIAQRRKRRVLFSQGQVYELERRFKTQKYLSAPEREQMAMSIGLTPTQVKIWFQNHRYKHKRQQKDREKMESSGNKESSGGQSGHNNSSHKNSGSTTGSSSGSSSSSPRKVSVPVLIRDGKSTSDGGNHHHHNNNNNGGGGGLGGGGGSSGSSSASSASSSSSLLGHQHHLGSGGSPHSVLHSSCAVNKNSLSHHHHDNFLSTPSPDLTATLTSHGLNQPSLSHHGLHHSMGYATGGVNGNALASPSPYLINGGRTW</sequence>
<dbReference type="FunFam" id="1.10.10.60:FF:000678">
    <property type="entry name" value="C. Elegans Homeobox"/>
    <property type="match status" value="1"/>
</dbReference>
<dbReference type="GO" id="GO:0000978">
    <property type="term" value="F:RNA polymerase II cis-regulatory region sequence-specific DNA binding"/>
    <property type="evidence" value="ECO:0007669"/>
    <property type="project" value="TreeGrafter"/>
</dbReference>
<dbReference type="SMART" id="SM00389">
    <property type="entry name" value="HOX"/>
    <property type="match status" value="1"/>
</dbReference>
<dbReference type="InterPro" id="IPR050394">
    <property type="entry name" value="Homeobox_NK-like"/>
</dbReference>
<dbReference type="GO" id="GO:0005634">
    <property type="term" value="C:nucleus"/>
    <property type="evidence" value="ECO:0007669"/>
    <property type="project" value="UniProtKB-SubCell"/>
</dbReference>
<dbReference type="InterPro" id="IPR009057">
    <property type="entry name" value="Homeodomain-like_sf"/>
</dbReference>
<accession>A0AAV2HE95</accession>
<dbReference type="PROSITE" id="PS50071">
    <property type="entry name" value="HOMEOBOX_2"/>
    <property type="match status" value="1"/>
</dbReference>
<keyword evidence="4 6" id="KW-0371">Homeobox</keyword>
<dbReference type="GO" id="GO:0000981">
    <property type="term" value="F:DNA-binding transcription factor activity, RNA polymerase II-specific"/>
    <property type="evidence" value="ECO:0007669"/>
    <property type="project" value="InterPro"/>
</dbReference>
<evidence type="ECO:0000256" key="4">
    <source>
        <dbReference type="ARBA" id="ARBA00023155"/>
    </source>
</evidence>
<dbReference type="PROSITE" id="PS00027">
    <property type="entry name" value="HOMEOBOX_1"/>
    <property type="match status" value="1"/>
</dbReference>
<dbReference type="InterPro" id="IPR017970">
    <property type="entry name" value="Homeobox_CS"/>
</dbReference>
<dbReference type="EMBL" id="CAXITT010000107">
    <property type="protein sequence ID" value="CAL1532126.1"/>
    <property type="molecule type" value="Genomic_DNA"/>
</dbReference>
<dbReference type="InterPro" id="IPR001356">
    <property type="entry name" value="HD"/>
</dbReference>
<dbReference type="Gene3D" id="1.10.10.60">
    <property type="entry name" value="Homeodomain-like"/>
    <property type="match status" value="1"/>
</dbReference>
<evidence type="ECO:0000256" key="5">
    <source>
        <dbReference type="ARBA" id="ARBA00023242"/>
    </source>
</evidence>
<protein>
    <recommendedName>
        <fullName evidence="9">Homeobox domain-containing protein</fullName>
    </recommendedName>
</protein>
<dbReference type="PANTHER" id="PTHR24340:SF41">
    <property type="entry name" value="MUSCLE-SPECIFIC HOMEOBOX PROTEIN TINMAN-RELATED"/>
    <property type="match status" value="1"/>
</dbReference>
<reference evidence="10 11" key="1">
    <citation type="submission" date="2024-04" db="EMBL/GenBank/DDBJ databases">
        <authorList>
            <consortium name="Genoscope - CEA"/>
            <person name="William W."/>
        </authorList>
    </citation>
    <scope>NUCLEOTIDE SEQUENCE [LARGE SCALE GENOMIC DNA]</scope>
</reference>
<evidence type="ECO:0000256" key="3">
    <source>
        <dbReference type="ARBA" id="ARBA00023125"/>
    </source>
</evidence>
<dbReference type="CDD" id="cd00086">
    <property type="entry name" value="homeodomain"/>
    <property type="match status" value="1"/>
</dbReference>
<keyword evidence="3 6" id="KW-0238">DNA-binding</keyword>
<feature type="domain" description="Homeobox" evidence="9">
    <location>
        <begin position="180"/>
        <end position="240"/>
    </location>
</feature>
<evidence type="ECO:0000313" key="10">
    <source>
        <dbReference type="EMBL" id="CAL1532126.1"/>
    </source>
</evidence>
<evidence type="ECO:0000256" key="2">
    <source>
        <dbReference type="ARBA" id="ARBA00022473"/>
    </source>
</evidence>
<evidence type="ECO:0000256" key="1">
    <source>
        <dbReference type="ARBA" id="ARBA00004123"/>
    </source>
</evidence>
<dbReference type="InterPro" id="IPR020479">
    <property type="entry name" value="HD_metazoa"/>
</dbReference>
<feature type="region of interest" description="Disordered" evidence="8">
    <location>
        <begin position="1"/>
        <end position="34"/>
    </location>
</feature>